<dbReference type="PANTHER" id="PTHR14728:SF2">
    <property type="entry name" value="PROTEIN AURORA BOREALIS"/>
    <property type="match status" value="1"/>
</dbReference>
<evidence type="ECO:0000313" key="8">
    <source>
        <dbReference type="RefSeq" id="XP_025837491.1"/>
    </source>
</evidence>
<organism evidence="7 8">
    <name type="scientific">Agrilus planipennis</name>
    <name type="common">Emerald ash borer</name>
    <name type="synonym">Agrilus marcopoli</name>
    <dbReference type="NCBI Taxonomy" id="224129"/>
    <lineage>
        <taxon>Eukaryota</taxon>
        <taxon>Metazoa</taxon>
        <taxon>Ecdysozoa</taxon>
        <taxon>Arthropoda</taxon>
        <taxon>Hexapoda</taxon>
        <taxon>Insecta</taxon>
        <taxon>Pterygota</taxon>
        <taxon>Neoptera</taxon>
        <taxon>Endopterygota</taxon>
        <taxon>Coleoptera</taxon>
        <taxon>Polyphaga</taxon>
        <taxon>Elateriformia</taxon>
        <taxon>Buprestoidea</taxon>
        <taxon>Buprestidae</taxon>
        <taxon>Agrilinae</taxon>
        <taxon>Agrilus</taxon>
    </lineage>
</organism>
<dbReference type="GO" id="GO:0051301">
    <property type="term" value="P:cell division"/>
    <property type="evidence" value="ECO:0007669"/>
    <property type="project" value="UniProtKB-KW"/>
</dbReference>
<evidence type="ECO:0000256" key="1">
    <source>
        <dbReference type="ARBA" id="ARBA00010963"/>
    </source>
</evidence>
<dbReference type="Proteomes" id="UP000192223">
    <property type="component" value="Unplaced"/>
</dbReference>
<name>A0A7F5RNI2_AGRPL</name>
<dbReference type="AlphaFoldDB" id="A0A7F5RNI2"/>
<dbReference type="KEGG" id="apln:112906787"/>
<proteinExistence type="inferred from homology"/>
<feature type="region of interest" description="Disordered" evidence="6">
    <location>
        <begin position="269"/>
        <end position="295"/>
    </location>
</feature>
<dbReference type="GO" id="GO:0005737">
    <property type="term" value="C:cytoplasm"/>
    <property type="evidence" value="ECO:0007669"/>
    <property type="project" value="TreeGrafter"/>
</dbReference>
<comment type="similarity">
    <text evidence="1">Belongs to the BORA family.</text>
</comment>
<dbReference type="PRINTS" id="PR02038">
    <property type="entry name" value="AURORABORA"/>
</dbReference>
<evidence type="ECO:0000313" key="7">
    <source>
        <dbReference type="Proteomes" id="UP000192223"/>
    </source>
</evidence>
<dbReference type="OrthoDB" id="10020858at2759"/>
<keyword evidence="3" id="KW-0132">Cell division</keyword>
<dbReference type="PANTHER" id="PTHR14728">
    <property type="entry name" value="PROTEIN AURORA BOREALIS"/>
    <property type="match status" value="1"/>
</dbReference>
<dbReference type="RefSeq" id="XP_025837491.1">
    <property type="nucleotide sequence ID" value="XM_025981706.1"/>
</dbReference>
<dbReference type="GO" id="GO:0019901">
    <property type="term" value="F:protein kinase binding"/>
    <property type="evidence" value="ECO:0007669"/>
    <property type="project" value="TreeGrafter"/>
</dbReference>
<reference evidence="8" key="1">
    <citation type="submission" date="2025-08" db="UniProtKB">
        <authorList>
            <consortium name="RefSeq"/>
        </authorList>
    </citation>
    <scope>IDENTIFICATION</scope>
    <source>
        <tissue evidence="8">Entire body</tissue>
    </source>
</reference>
<feature type="region of interest" description="Disordered" evidence="6">
    <location>
        <begin position="219"/>
        <end position="240"/>
    </location>
</feature>
<dbReference type="Pfam" id="PF15280">
    <property type="entry name" value="BORA_N"/>
    <property type="match status" value="1"/>
</dbReference>
<evidence type="ECO:0000256" key="5">
    <source>
        <dbReference type="ARBA" id="ARBA00023306"/>
    </source>
</evidence>
<evidence type="ECO:0000256" key="3">
    <source>
        <dbReference type="ARBA" id="ARBA00022618"/>
    </source>
</evidence>
<dbReference type="GeneID" id="112906787"/>
<gene>
    <name evidence="8" type="primary">LOC112906787</name>
</gene>
<evidence type="ECO:0000256" key="2">
    <source>
        <dbReference type="ARBA" id="ARBA00020055"/>
    </source>
</evidence>
<keyword evidence="5" id="KW-0131">Cell cycle</keyword>
<sequence length="467" mass="52730">MDSHDSNGKGTPSEDIHNILRDTVQPKFSQSNYCCDSPFKWLPHVSTPPSRFFKIKNPFETHLTERLHTTVFSPSVFNKEPSPKIDTFKWTIEEISNLKPADIDETTINQFSPEMDPILEETAQSKIEKFFSKKEIVPSPMDNIVKTEPLISEDASPPTVEETKQFVNGASQTVLTLPPILPASVETALKPYFSYTIDQQENANFMLYKQLFEYNEHENIQSPSQSIQSSPAPSCQMSPIQFSPYEKNQTREGLFRRCESLEHISPLRDCDLSPISSSPNNKEVTRGQSRSLHSNNYSCHMSVDTSINLVPDTADELPPNQSLAFESAHSFFNNEVLSDSTVNWDMEYKHVSLESLTKSPVRGSDRMDVSNTNTPRSKIFTSQRKKLSESFLLTELTGENEENKENVFYEIKAATSTRSCSITTKTSLFSRDITDAGYHTGLHTMSEEGSWNCSSALFASTPTKNKH</sequence>
<evidence type="ECO:0000256" key="6">
    <source>
        <dbReference type="SAM" id="MobiDB-lite"/>
    </source>
</evidence>
<dbReference type="InterPro" id="IPR023252">
    <property type="entry name" value="Aurora_borealis_protein"/>
</dbReference>
<evidence type="ECO:0000256" key="4">
    <source>
        <dbReference type="ARBA" id="ARBA00022776"/>
    </source>
</evidence>
<dbReference type="CTD" id="79866"/>
<keyword evidence="4" id="KW-0498">Mitosis</keyword>
<keyword evidence="7" id="KW-1185">Reference proteome</keyword>
<feature type="compositionally biased region" description="Polar residues" evidence="6">
    <location>
        <begin position="274"/>
        <end position="295"/>
    </location>
</feature>
<dbReference type="GO" id="GO:0060236">
    <property type="term" value="P:regulation of mitotic spindle organization"/>
    <property type="evidence" value="ECO:0007669"/>
    <property type="project" value="TreeGrafter"/>
</dbReference>
<dbReference type="GO" id="GO:0007088">
    <property type="term" value="P:regulation of mitotic nuclear division"/>
    <property type="evidence" value="ECO:0007669"/>
    <property type="project" value="TreeGrafter"/>
</dbReference>
<protein>
    <recommendedName>
        <fullName evidence="2">Protein aurora borealis</fullName>
    </recommendedName>
</protein>
<dbReference type="InParanoid" id="A0A7F5RNI2"/>
<dbReference type="GO" id="GO:0005634">
    <property type="term" value="C:nucleus"/>
    <property type="evidence" value="ECO:0007669"/>
    <property type="project" value="TreeGrafter"/>
</dbReference>
<feature type="compositionally biased region" description="Low complexity" evidence="6">
    <location>
        <begin position="220"/>
        <end position="234"/>
    </location>
</feature>
<accession>A0A7F5RNI2</accession>